<name>A0AAV0I672_9ROSI</name>
<accession>A0AAV0I672</accession>
<dbReference type="InterPro" id="IPR012677">
    <property type="entry name" value="Nucleotide-bd_a/b_plait_sf"/>
</dbReference>
<keyword evidence="3" id="KW-1185">Reference proteome</keyword>
<dbReference type="InterPro" id="IPR035979">
    <property type="entry name" value="RBD_domain_sf"/>
</dbReference>
<dbReference type="InterPro" id="IPR000504">
    <property type="entry name" value="RRM_dom"/>
</dbReference>
<protein>
    <recommendedName>
        <fullName evidence="1">RRM domain-containing protein</fullName>
    </recommendedName>
</protein>
<gene>
    <name evidence="2" type="ORF">LITE_LOCUS7431</name>
</gene>
<proteinExistence type="predicted"/>
<dbReference type="SUPFAM" id="SSF54928">
    <property type="entry name" value="RNA-binding domain, RBD"/>
    <property type="match status" value="1"/>
</dbReference>
<dbReference type="GO" id="GO:0003723">
    <property type="term" value="F:RNA binding"/>
    <property type="evidence" value="ECO:0007669"/>
    <property type="project" value="InterPro"/>
</dbReference>
<sequence length="86" mass="9747">MLLSPEDQPEKRTRDGATPCSTLFIANLGPNCTKEELDQALVQYPGFNVLKMRDQGGMPVAFADFEITMRRASLIRKYARSKMRSH</sequence>
<dbReference type="AlphaFoldDB" id="A0AAV0I672"/>
<dbReference type="Gene3D" id="3.30.70.330">
    <property type="match status" value="1"/>
</dbReference>
<dbReference type="Proteomes" id="UP001154282">
    <property type="component" value="Unassembled WGS sequence"/>
</dbReference>
<dbReference type="Pfam" id="PF00076">
    <property type="entry name" value="RRM_1"/>
    <property type="match status" value="1"/>
</dbReference>
<evidence type="ECO:0000313" key="2">
    <source>
        <dbReference type="EMBL" id="CAI0392154.1"/>
    </source>
</evidence>
<evidence type="ECO:0000313" key="3">
    <source>
        <dbReference type="Proteomes" id="UP001154282"/>
    </source>
</evidence>
<feature type="domain" description="RRM" evidence="1">
    <location>
        <begin position="23"/>
        <end position="66"/>
    </location>
</feature>
<organism evidence="2 3">
    <name type="scientific">Linum tenue</name>
    <dbReference type="NCBI Taxonomy" id="586396"/>
    <lineage>
        <taxon>Eukaryota</taxon>
        <taxon>Viridiplantae</taxon>
        <taxon>Streptophyta</taxon>
        <taxon>Embryophyta</taxon>
        <taxon>Tracheophyta</taxon>
        <taxon>Spermatophyta</taxon>
        <taxon>Magnoliopsida</taxon>
        <taxon>eudicotyledons</taxon>
        <taxon>Gunneridae</taxon>
        <taxon>Pentapetalae</taxon>
        <taxon>rosids</taxon>
        <taxon>fabids</taxon>
        <taxon>Malpighiales</taxon>
        <taxon>Linaceae</taxon>
        <taxon>Linum</taxon>
    </lineage>
</organism>
<dbReference type="EMBL" id="CAMGYJ010000003">
    <property type="protein sequence ID" value="CAI0392154.1"/>
    <property type="molecule type" value="Genomic_DNA"/>
</dbReference>
<comment type="caution">
    <text evidence="2">The sequence shown here is derived from an EMBL/GenBank/DDBJ whole genome shotgun (WGS) entry which is preliminary data.</text>
</comment>
<reference evidence="2" key="1">
    <citation type="submission" date="2022-08" db="EMBL/GenBank/DDBJ databases">
        <authorList>
            <person name="Gutierrez-Valencia J."/>
        </authorList>
    </citation>
    <scope>NUCLEOTIDE SEQUENCE</scope>
</reference>
<evidence type="ECO:0000259" key="1">
    <source>
        <dbReference type="Pfam" id="PF00076"/>
    </source>
</evidence>